<feature type="region of interest" description="Disordered" evidence="1">
    <location>
        <begin position="1"/>
        <end position="21"/>
    </location>
</feature>
<sequence length="98" mass="10676">METDVRDPMIVKGGGDRNGMESPKTVLLEAAEGEENVETCSLLAPRMGGMARNGEKRRLSVQWNDAHGNKLAEVLEFQPSEASDSEEDESDACTCCIM</sequence>
<organism evidence="2 3">
    <name type="scientific">Kalanchoe fedtschenkoi</name>
    <name type="common">Lavender scallops</name>
    <name type="synonym">South American air plant</name>
    <dbReference type="NCBI Taxonomy" id="63787"/>
    <lineage>
        <taxon>Eukaryota</taxon>
        <taxon>Viridiplantae</taxon>
        <taxon>Streptophyta</taxon>
        <taxon>Embryophyta</taxon>
        <taxon>Tracheophyta</taxon>
        <taxon>Spermatophyta</taxon>
        <taxon>Magnoliopsida</taxon>
        <taxon>eudicotyledons</taxon>
        <taxon>Gunneridae</taxon>
        <taxon>Pentapetalae</taxon>
        <taxon>Saxifragales</taxon>
        <taxon>Crassulaceae</taxon>
        <taxon>Kalanchoe</taxon>
    </lineage>
</organism>
<evidence type="ECO:0000313" key="3">
    <source>
        <dbReference type="Proteomes" id="UP000594263"/>
    </source>
</evidence>
<dbReference type="EnsemblPlants" id="Kaladp0076s0403.1.v1.1">
    <property type="protein sequence ID" value="Kaladp0076s0403.1.v1.1"/>
    <property type="gene ID" value="Kaladp0076s0403.v1.1"/>
</dbReference>
<name>A0A7N0URC8_KALFE</name>
<dbReference type="PANTHER" id="PTHR33401">
    <property type="entry name" value="LIGHT-HARVESTING COMPLEX-LIKE PROTEIN OHP2, CHLOROPLASTIC"/>
    <property type="match status" value="1"/>
</dbReference>
<dbReference type="PANTHER" id="PTHR33401:SF2">
    <property type="entry name" value="OS03G0138400 PROTEIN"/>
    <property type="match status" value="1"/>
</dbReference>
<dbReference type="AlphaFoldDB" id="A0A7N0URC8"/>
<dbReference type="Gramene" id="Kaladp0076s0403.1.v1.1">
    <property type="protein sequence ID" value="Kaladp0076s0403.1.v1.1"/>
    <property type="gene ID" value="Kaladp0076s0403.v1.1"/>
</dbReference>
<keyword evidence="3" id="KW-1185">Reference proteome</keyword>
<dbReference type="OMA" id="ANGCENH"/>
<accession>A0A7N0URC8</accession>
<evidence type="ECO:0000313" key="2">
    <source>
        <dbReference type="EnsemblPlants" id="Kaladp0076s0403.1.v1.1"/>
    </source>
</evidence>
<feature type="compositionally biased region" description="Basic and acidic residues" evidence="1">
    <location>
        <begin position="1"/>
        <end position="19"/>
    </location>
</feature>
<reference evidence="2" key="1">
    <citation type="submission" date="2021-01" db="UniProtKB">
        <authorList>
            <consortium name="EnsemblPlants"/>
        </authorList>
    </citation>
    <scope>IDENTIFICATION</scope>
</reference>
<dbReference type="Proteomes" id="UP000594263">
    <property type="component" value="Unplaced"/>
</dbReference>
<protein>
    <submittedName>
        <fullName evidence="2">Uncharacterized protein</fullName>
    </submittedName>
</protein>
<evidence type="ECO:0000256" key="1">
    <source>
        <dbReference type="SAM" id="MobiDB-lite"/>
    </source>
</evidence>
<proteinExistence type="predicted"/>